<gene>
    <name evidence="1" type="ORF">UFOPK2169_00149</name>
</gene>
<dbReference type="EMBL" id="CAEZWE010000003">
    <property type="protein sequence ID" value="CAB4641819.1"/>
    <property type="molecule type" value="Genomic_DNA"/>
</dbReference>
<name>A0A6J6K1Q9_9ZZZZ</name>
<sequence>MIKRIFAPVFKRLAKSLGIPGVQQRLDALEQASFLHSISDETYEALEQRFRGSSELITDRQKQYLPIVKEVHRNDAPLLDLGFGRAEWMKLLKEHGISSHGVDSNDVFVRNALKDGLDVTKEDLLTFLSQQPQNSFSAVTMLQVAEHLPLRVLESVLSQIHRVLIPSGVVIIEIPNIETLRVGAGTFWIDPTHVRPLFPEFLSFLTERAGFSSIQAKASSPLDDSLAIEEIDVQTKMIQQMWQRINGPGDFAIIAKK</sequence>
<dbReference type="InterPro" id="IPR029063">
    <property type="entry name" value="SAM-dependent_MTases_sf"/>
</dbReference>
<dbReference type="SUPFAM" id="SSF53335">
    <property type="entry name" value="S-adenosyl-L-methionine-dependent methyltransferases"/>
    <property type="match status" value="1"/>
</dbReference>
<organism evidence="1">
    <name type="scientific">freshwater metagenome</name>
    <dbReference type="NCBI Taxonomy" id="449393"/>
    <lineage>
        <taxon>unclassified sequences</taxon>
        <taxon>metagenomes</taxon>
        <taxon>ecological metagenomes</taxon>
    </lineage>
</organism>
<dbReference type="AlphaFoldDB" id="A0A6J6K1Q9"/>
<evidence type="ECO:0000313" key="1">
    <source>
        <dbReference type="EMBL" id="CAB4641819.1"/>
    </source>
</evidence>
<dbReference type="CDD" id="cd02440">
    <property type="entry name" value="AdoMet_MTases"/>
    <property type="match status" value="1"/>
</dbReference>
<reference evidence="1" key="1">
    <citation type="submission" date="2020-05" db="EMBL/GenBank/DDBJ databases">
        <authorList>
            <person name="Chiriac C."/>
            <person name="Salcher M."/>
            <person name="Ghai R."/>
            <person name="Kavagutti S V."/>
        </authorList>
    </citation>
    <scope>NUCLEOTIDE SEQUENCE</scope>
</reference>
<dbReference type="Pfam" id="PF13489">
    <property type="entry name" value="Methyltransf_23"/>
    <property type="match status" value="1"/>
</dbReference>
<dbReference type="Gene3D" id="3.40.50.150">
    <property type="entry name" value="Vaccinia Virus protein VP39"/>
    <property type="match status" value="1"/>
</dbReference>
<protein>
    <submittedName>
        <fullName evidence="1">Unannotated protein</fullName>
    </submittedName>
</protein>
<accession>A0A6J6K1Q9</accession>
<proteinExistence type="predicted"/>